<name>A0AAE0ZX93_9GAST</name>
<accession>A0AAE0ZX93</accession>
<reference evidence="1" key="1">
    <citation type="journal article" date="2023" name="G3 (Bethesda)">
        <title>A reference genome for the long-term kleptoplast-retaining sea slug Elysia crispata morphotype clarki.</title>
        <authorList>
            <person name="Eastman K.E."/>
            <person name="Pendleton A.L."/>
            <person name="Shaikh M.A."/>
            <person name="Suttiyut T."/>
            <person name="Ogas R."/>
            <person name="Tomko P."/>
            <person name="Gavelis G."/>
            <person name="Widhalm J.R."/>
            <person name="Wisecaver J.H."/>
        </authorList>
    </citation>
    <scope>NUCLEOTIDE SEQUENCE</scope>
    <source>
        <strain evidence="1">ECLA1</strain>
    </source>
</reference>
<evidence type="ECO:0000313" key="2">
    <source>
        <dbReference type="Proteomes" id="UP001283361"/>
    </source>
</evidence>
<dbReference type="Proteomes" id="UP001283361">
    <property type="component" value="Unassembled WGS sequence"/>
</dbReference>
<evidence type="ECO:0000313" key="1">
    <source>
        <dbReference type="EMBL" id="KAK3777229.1"/>
    </source>
</evidence>
<dbReference type="EMBL" id="JAWDGP010003107">
    <property type="protein sequence ID" value="KAK3777229.1"/>
    <property type="molecule type" value="Genomic_DNA"/>
</dbReference>
<proteinExistence type="predicted"/>
<protein>
    <submittedName>
        <fullName evidence="1">Uncharacterized protein</fullName>
    </submittedName>
</protein>
<comment type="caution">
    <text evidence="1">The sequence shown here is derived from an EMBL/GenBank/DDBJ whole genome shotgun (WGS) entry which is preliminary data.</text>
</comment>
<organism evidence="1 2">
    <name type="scientific">Elysia crispata</name>
    <name type="common">lettuce slug</name>
    <dbReference type="NCBI Taxonomy" id="231223"/>
    <lineage>
        <taxon>Eukaryota</taxon>
        <taxon>Metazoa</taxon>
        <taxon>Spiralia</taxon>
        <taxon>Lophotrochozoa</taxon>
        <taxon>Mollusca</taxon>
        <taxon>Gastropoda</taxon>
        <taxon>Heterobranchia</taxon>
        <taxon>Euthyneura</taxon>
        <taxon>Panpulmonata</taxon>
        <taxon>Sacoglossa</taxon>
        <taxon>Placobranchoidea</taxon>
        <taxon>Plakobranchidae</taxon>
        <taxon>Elysia</taxon>
    </lineage>
</organism>
<sequence>MVDFENCKGTELEKVIGLVRTRNLGLESKIGIKNFIVTSHASFYLASSLKCSSNPHSPGPATAVLELRV</sequence>
<dbReference type="AlphaFoldDB" id="A0AAE0ZX93"/>
<keyword evidence="2" id="KW-1185">Reference proteome</keyword>
<gene>
    <name evidence="1" type="ORF">RRG08_047849</name>
</gene>